<proteinExistence type="predicted"/>
<evidence type="ECO:0000256" key="1">
    <source>
        <dbReference type="SAM" id="Phobius"/>
    </source>
</evidence>
<reference evidence="2" key="1">
    <citation type="submission" date="2018-06" db="EMBL/GenBank/DDBJ databases">
        <authorList>
            <person name="Zhirakovskaya E."/>
        </authorList>
    </citation>
    <scope>NUCLEOTIDE SEQUENCE</scope>
</reference>
<name>A0A3B0VJQ6_9ZZZZ</name>
<dbReference type="NCBIfam" id="NF037947">
    <property type="entry name" value="holin_4"/>
    <property type="match status" value="1"/>
</dbReference>
<protein>
    <submittedName>
        <fullName evidence="2">Uncharacterized protein</fullName>
    </submittedName>
</protein>
<feature type="transmembrane region" description="Helical" evidence="1">
    <location>
        <begin position="43"/>
        <end position="75"/>
    </location>
</feature>
<sequence length="87" mass="9276">MTCKPISLGVAVGALWAFYVLFIGISAMFGWGTLLVISLSSLYIGFSASIIGALIGAVWAFADGFFAGFVIAWIYNKMSSVPQTIEE</sequence>
<feature type="transmembrane region" description="Helical" evidence="1">
    <location>
        <begin position="12"/>
        <end position="37"/>
    </location>
</feature>
<keyword evidence="1" id="KW-0472">Membrane</keyword>
<accession>A0A3B0VJQ6</accession>
<gene>
    <name evidence="2" type="ORF">MNBD_CPR01-325</name>
</gene>
<dbReference type="AlphaFoldDB" id="A0A3B0VJQ6"/>
<evidence type="ECO:0000313" key="2">
    <source>
        <dbReference type="EMBL" id="VAW32336.1"/>
    </source>
</evidence>
<keyword evidence="1" id="KW-1133">Transmembrane helix</keyword>
<organism evidence="2">
    <name type="scientific">hydrothermal vent metagenome</name>
    <dbReference type="NCBI Taxonomy" id="652676"/>
    <lineage>
        <taxon>unclassified sequences</taxon>
        <taxon>metagenomes</taxon>
        <taxon>ecological metagenomes</taxon>
    </lineage>
</organism>
<keyword evidence="1" id="KW-0812">Transmembrane</keyword>
<dbReference type="EMBL" id="UOEV01000037">
    <property type="protein sequence ID" value="VAW32336.1"/>
    <property type="molecule type" value="Genomic_DNA"/>
</dbReference>